<protein>
    <recommendedName>
        <fullName evidence="12 13">ATP synthase subunit a</fullName>
    </recommendedName>
    <alternativeName>
        <fullName evidence="12">ATP synthase F0 sector subunit a</fullName>
    </alternativeName>
    <alternativeName>
        <fullName evidence="12">F-ATPase subunit 6</fullName>
    </alternativeName>
</protein>
<evidence type="ECO:0000256" key="11">
    <source>
        <dbReference type="ARBA" id="ARBA00023310"/>
    </source>
</evidence>
<dbReference type="GO" id="GO:0042777">
    <property type="term" value="P:proton motive force-driven plasma membrane ATP synthesis"/>
    <property type="evidence" value="ECO:0007669"/>
    <property type="project" value="TreeGrafter"/>
</dbReference>
<feature type="transmembrane region" description="Helical" evidence="12">
    <location>
        <begin position="42"/>
        <end position="60"/>
    </location>
</feature>
<keyword evidence="3 12" id="KW-0813">Transport</keyword>
<dbReference type="HAMAP" id="MF_01393">
    <property type="entry name" value="ATP_synth_a_bact"/>
    <property type="match status" value="1"/>
</dbReference>
<evidence type="ECO:0000256" key="7">
    <source>
        <dbReference type="ARBA" id="ARBA00022781"/>
    </source>
</evidence>
<evidence type="ECO:0000256" key="2">
    <source>
        <dbReference type="ARBA" id="ARBA00006810"/>
    </source>
</evidence>
<dbReference type="NCBIfam" id="TIGR01131">
    <property type="entry name" value="ATP_synt_6_or_A"/>
    <property type="match status" value="1"/>
</dbReference>
<dbReference type="GO" id="GO:0016787">
    <property type="term" value="F:hydrolase activity"/>
    <property type="evidence" value="ECO:0007669"/>
    <property type="project" value="UniProtKB-KW"/>
</dbReference>
<evidence type="ECO:0000256" key="8">
    <source>
        <dbReference type="ARBA" id="ARBA00022989"/>
    </source>
</evidence>
<reference evidence="14 15" key="1">
    <citation type="submission" date="2015-05" db="EMBL/GenBank/DDBJ databases">
        <title>Draft genome of Burkholderia cepacia LK29.</title>
        <authorList>
            <person name="Chan X.Y."/>
        </authorList>
    </citation>
    <scope>NUCLEOTIDE SEQUENCE [LARGE SCALE GENOMIC DNA]</scope>
    <source>
        <strain evidence="14 15">LK29</strain>
    </source>
</reference>
<dbReference type="GO" id="GO:0005886">
    <property type="term" value="C:plasma membrane"/>
    <property type="evidence" value="ECO:0007669"/>
    <property type="project" value="UniProtKB-SubCell"/>
</dbReference>
<dbReference type="PANTHER" id="PTHR42823">
    <property type="entry name" value="ATP SYNTHASE SUBUNIT A, CHLOROPLASTIC"/>
    <property type="match status" value="1"/>
</dbReference>
<dbReference type="Gene3D" id="1.20.120.220">
    <property type="entry name" value="ATP synthase, F0 complex, subunit A"/>
    <property type="match status" value="1"/>
</dbReference>
<evidence type="ECO:0000313" key="15">
    <source>
        <dbReference type="Proteomes" id="UP000036338"/>
    </source>
</evidence>
<keyword evidence="14" id="KW-0378">Hydrolase</keyword>
<feature type="transmembrane region" description="Helical" evidence="12">
    <location>
        <begin position="254"/>
        <end position="276"/>
    </location>
</feature>
<keyword evidence="11 12" id="KW-0066">ATP synthesis</keyword>
<feature type="transmembrane region" description="Helical" evidence="12">
    <location>
        <begin position="220"/>
        <end position="248"/>
    </location>
</feature>
<comment type="caution">
    <text evidence="14">The sequence shown here is derived from an EMBL/GenBank/DDBJ whole genome shotgun (WGS) entry which is preliminary data.</text>
</comment>
<accession>A0A0J5WK70</accession>
<keyword evidence="7 12" id="KW-0375">Hydrogen ion transport</keyword>
<name>A0A0J5WK70_BURCE</name>
<dbReference type="NCBIfam" id="NF004477">
    <property type="entry name" value="PRK05815.1-1"/>
    <property type="match status" value="1"/>
</dbReference>
<dbReference type="AlphaFoldDB" id="A0A0J5WK70"/>
<evidence type="ECO:0000256" key="5">
    <source>
        <dbReference type="ARBA" id="ARBA00022547"/>
    </source>
</evidence>
<feature type="transmembrane region" description="Helical" evidence="12">
    <location>
        <begin position="146"/>
        <end position="165"/>
    </location>
</feature>
<keyword evidence="5 12" id="KW-0138">CF(0)</keyword>
<comment type="similarity">
    <text evidence="2 12 13">Belongs to the ATPase A chain family.</text>
</comment>
<dbReference type="PROSITE" id="PS00449">
    <property type="entry name" value="ATPASE_A"/>
    <property type="match status" value="1"/>
</dbReference>
<evidence type="ECO:0000256" key="6">
    <source>
        <dbReference type="ARBA" id="ARBA00022692"/>
    </source>
</evidence>
<gene>
    <name evidence="12" type="primary">atpB</name>
    <name evidence="14" type="ORF">VL15_19475</name>
</gene>
<evidence type="ECO:0000313" key="14">
    <source>
        <dbReference type="EMBL" id="KML55079.1"/>
    </source>
</evidence>
<evidence type="ECO:0000256" key="13">
    <source>
        <dbReference type="RuleBase" id="RU000483"/>
    </source>
</evidence>
<keyword evidence="9 12" id="KW-0406">Ion transport</keyword>
<dbReference type="GO" id="GO:0045259">
    <property type="term" value="C:proton-transporting ATP synthase complex"/>
    <property type="evidence" value="ECO:0007669"/>
    <property type="project" value="UniProtKB-KW"/>
</dbReference>
<keyword evidence="10 12" id="KW-0472">Membrane</keyword>
<evidence type="ECO:0000256" key="3">
    <source>
        <dbReference type="ARBA" id="ARBA00022448"/>
    </source>
</evidence>
<dbReference type="InterPro" id="IPR023011">
    <property type="entry name" value="ATP_synth_F0_asu_AS"/>
</dbReference>
<dbReference type="EMBL" id="LDWR01000033">
    <property type="protein sequence ID" value="KML55079.1"/>
    <property type="molecule type" value="Genomic_DNA"/>
</dbReference>
<sequence length="283" mass="30966">MATSEGSRALDPSEYIAHHLQNFSTAHQTSIFDIHVWNLDTLFWSIVCGLVTILILYMAARKATPGVPGRFQCMIEMIVEMVEDQSKAVVHGNRTFIAPLALTVFIWVALMNSLDFLPVDLPGRVIGLLGLSEVIPHHRIVPTADLNGTLGIALGVFVLMIYYSIKIKGAGGFVHELVSAPFGAHPLLWIPNLGLNIVEYVAKTVSLGMRLFGNMYAGELLFLLIALLGSMWGFGADASVLGFIGHILAGSIWAVFHILIVLLQAFIFMMLTLVYLGQAHESH</sequence>
<evidence type="ECO:0000256" key="12">
    <source>
        <dbReference type="HAMAP-Rule" id="MF_01393"/>
    </source>
</evidence>
<dbReference type="FunFam" id="1.20.120.220:FF:000002">
    <property type="entry name" value="ATP synthase subunit a"/>
    <property type="match status" value="1"/>
</dbReference>
<evidence type="ECO:0000256" key="1">
    <source>
        <dbReference type="ARBA" id="ARBA00004141"/>
    </source>
</evidence>
<organism evidence="14 15">
    <name type="scientific">Burkholderia cepacia</name>
    <name type="common">Pseudomonas cepacia</name>
    <dbReference type="NCBI Taxonomy" id="292"/>
    <lineage>
        <taxon>Bacteria</taxon>
        <taxon>Pseudomonadati</taxon>
        <taxon>Pseudomonadota</taxon>
        <taxon>Betaproteobacteria</taxon>
        <taxon>Burkholderiales</taxon>
        <taxon>Burkholderiaceae</taxon>
        <taxon>Burkholderia</taxon>
        <taxon>Burkholderia cepacia complex</taxon>
    </lineage>
</organism>
<feature type="transmembrane region" description="Helical" evidence="12">
    <location>
        <begin position="96"/>
        <end position="114"/>
    </location>
</feature>
<comment type="subcellular location">
    <subcellularLocation>
        <location evidence="12 13">Cell membrane</location>
        <topology evidence="12 13">Multi-pass membrane protein</topology>
    </subcellularLocation>
    <subcellularLocation>
        <location evidence="1">Membrane</location>
        <topology evidence="1">Multi-pass membrane protein</topology>
    </subcellularLocation>
</comment>
<dbReference type="InterPro" id="IPR000568">
    <property type="entry name" value="ATP_synth_F0_asu"/>
</dbReference>
<dbReference type="SUPFAM" id="SSF81336">
    <property type="entry name" value="F1F0 ATP synthase subunit A"/>
    <property type="match status" value="1"/>
</dbReference>
<dbReference type="RefSeq" id="WP_048247918.1">
    <property type="nucleotide sequence ID" value="NZ_LDWR01000033.1"/>
</dbReference>
<dbReference type="Pfam" id="PF00119">
    <property type="entry name" value="ATP-synt_A"/>
    <property type="match status" value="1"/>
</dbReference>
<dbReference type="GO" id="GO:0046933">
    <property type="term" value="F:proton-transporting ATP synthase activity, rotational mechanism"/>
    <property type="evidence" value="ECO:0007669"/>
    <property type="project" value="UniProtKB-UniRule"/>
</dbReference>
<evidence type="ECO:0000256" key="10">
    <source>
        <dbReference type="ARBA" id="ARBA00023136"/>
    </source>
</evidence>
<evidence type="ECO:0000256" key="9">
    <source>
        <dbReference type="ARBA" id="ARBA00023065"/>
    </source>
</evidence>
<dbReference type="InterPro" id="IPR045082">
    <property type="entry name" value="ATP_syn_F0_a_bact/chloroplast"/>
</dbReference>
<keyword evidence="8 12" id="KW-1133">Transmembrane helix</keyword>
<dbReference type="PANTHER" id="PTHR42823:SF3">
    <property type="entry name" value="ATP SYNTHASE SUBUNIT A, CHLOROPLASTIC"/>
    <property type="match status" value="1"/>
</dbReference>
<keyword evidence="6 12" id="KW-0812">Transmembrane</keyword>
<dbReference type="InterPro" id="IPR035908">
    <property type="entry name" value="F0_ATP_A_sf"/>
</dbReference>
<evidence type="ECO:0000256" key="4">
    <source>
        <dbReference type="ARBA" id="ARBA00022475"/>
    </source>
</evidence>
<dbReference type="Proteomes" id="UP000036338">
    <property type="component" value="Unassembled WGS sequence"/>
</dbReference>
<dbReference type="PATRIC" id="fig|292.27.peg.3966"/>
<keyword evidence="4 12" id="KW-1003">Cell membrane</keyword>
<proteinExistence type="inferred from homology"/>
<dbReference type="CDD" id="cd00310">
    <property type="entry name" value="ATP-synt_Fo_a_6"/>
    <property type="match status" value="1"/>
</dbReference>
<comment type="function">
    <text evidence="12 13">Key component of the proton channel; it plays a direct role in the translocation of protons across the membrane.</text>
</comment>